<keyword evidence="1" id="KW-0175">Coiled coil</keyword>
<evidence type="ECO:0008006" key="4">
    <source>
        <dbReference type="Google" id="ProtNLM"/>
    </source>
</evidence>
<feature type="non-terminal residue" evidence="2">
    <location>
        <position position="65"/>
    </location>
</feature>
<proteinExistence type="predicted"/>
<organism evidence="2 3">
    <name type="scientific">Scyliorhinus torazame</name>
    <name type="common">Cloudy catshark</name>
    <name type="synonym">Catulus torazame</name>
    <dbReference type="NCBI Taxonomy" id="75743"/>
    <lineage>
        <taxon>Eukaryota</taxon>
        <taxon>Metazoa</taxon>
        <taxon>Chordata</taxon>
        <taxon>Craniata</taxon>
        <taxon>Vertebrata</taxon>
        <taxon>Chondrichthyes</taxon>
        <taxon>Elasmobranchii</taxon>
        <taxon>Galeomorphii</taxon>
        <taxon>Galeoidea</taxon>
        <taxon>Carcharhiniformes</taxon>
        <taxon>Scyliorhinidae</taxon>
        <taxon>Scyliorhinus</taxon>
    </lineage>
</organism>
<reference evidence="2 3" key="1">
    <citation type="journal article" date="2018" name="Nat. Ecol. Evol.">
        <title>Shark genomes provide insights into elasmobranch evolution and the origin of vertebrates.</title>
        <authorList>
            <person name="Hara Y"/>
            <person name="Yamaguchi K"/>
            <person name="Onimaru K"/>
            <person name="Kadota M"/>
            <person name="Koyanagi M"/>
            <person name="Keeley SD"/>
            <person name="Tatsumi K"/>
            <person name="Tanaka K"/>
            <person name="Motone F"/>
            <person name="Kageyama Y"/>
            <person name="Nozu R"/>
            <person name="Adachi N"/>
            <person name="Nishimura O"/>
            <person name="Nakagawa R"/>
            <person name="Tanegashima C"/>
            <person name="Kiyatake I"/>
            <person name="Matsumoto R"/>
            <person name="Murakumo K"/>
            <person name="Nishida K"/>
            <person name="Terakita A"/>
            <person name="Kuratani S"/>
            <person name="Sato K"/>
            <person name="Hyodo S Kuraku.S."/>
        </authorList>
    </citation>
    <scope>NUCLEOTIDE SEQUENCE [LARGE SCALE GENOMIC DNA]</scope>
</reference>
<feature type="coiled-coil region" evidence="1">
    <location>
        <begin position="9"/>
        <end position="57"/>
    </location>
</feature>
<dbReference type="SUPFAM" id="SSF90257">
    <property type="entry name" value="Myosin rod fragments"/>
    <property type="match status" value="1"/>
</dbReference>
<protein>
    <recommendedName>
        <fullName evidence="4">Myosin tail domain-containing protein</fullName>
    </recommendedName>
</protein>
<comment type="caution">
    <text evidence="2">The sequence shown here is derived from an EMBL/GenBank/DDBJ whole genome shotgun (WGS) entry which is preliminary data.</text>
</comment>
<dbReference type="AlphaFoldDB" id="A0A401QKQ1"/>
<gene>
    <name evidence="2" type="ORF">scyTo_0026605</name>
</gene>
<accession>A0A401QKQ1</accession>
<name>A0A401QKQ1_SCYTO</name>
<keyword evidence="3" id="KW-1185">Reference proteome</keyword>
<evidence type="ECO:0000313" key="2">
    <source>
        <dbReference type="EMBL" id="GCB85965.1"/>
    </source>
</evidence>
<sequence length="65" mass="7456">MHVFLIAQVTALAEKLKKEQEVNMNLEHAKKNLELTAKDLQERLDEAEIGAVKSSKKQLHKMQTQ</sequence>
<evidence type="ECO:0000256" key="1">
    <source>
        <dbReference type="SAM" id="Coils"/>
    </source>
</evidence>
<dbReference type="EMBL" id="BFAA01218984">
    <property type="protein sequence ID" value="GCB85965.1"/>
    <property type="molecule type" value="Genomic_DNA"/>
</dbReference>
<evidence type="ECO:0000313" key="3">
    <source>
        <dbReference type="Proteomes" id="UP000288216"/>
    </source>
</evidence>
<dbReference type="Proteomes" id="UP000288216">
    <property type="component" value="Unassembled WGS sequence"/>
</dbReference>
<dbReference type="STRING" id="75743.A0A401QKQ1"/>